<dbReference type="RefSeq" id="WP_076745629.1">
    <property type="nucleotide sequence ID" value="NZ_MPSB01000021.1"/>
</dbReference>
<dbReference type="InterPro" id="IPR008462">
    <property type="entry name" value="CsbD"/>
</dbReference>
<dbReference type="EMBL" id="MPSB01000021">
    <property type="protein sequence ID" value="ONF94933.1"/>
    <property type="molecule type" value="Genomic_DNA"/>
</dbReference>
<evidence type="ECO:0000259" key="2">
    <source>
        <dbReference type="Pfam" id="PF05532"/>
    </source>
</evidence>
<gene>
    <name evidence="3" type="ORF">SPHI_28720</name>
</gene>
<comment type="caution">
    <text evidence="3">The sequence shown here is derived from an EMBL/GenBank/DDBJ whole genome shotgun (WGS) entry which is preliminary data.</text>
</comment>
<sequence length="90" mass="9057">MADALTADVNTVTGKVKETAGAATNDRSMQAGGMFDQLKGSVQKAMAPGVDGQPQVVGQAKAFAKERPWATAALVGVLGLATLGTLRGKG</sequence>
<comment type="similarity">
    <text evidence="1">Belongs to the UPF0337 (CsbD) family.</text>
</comment>
<evidence type="ECO:0000256" key="1">
    <source>
        <dbReference type="ARBA" id="ARBA00009129"/>
    </source>
</evidence>
<dbReference type="Proteomes" id="UP000188729">
    <property type="component" value="Unassembled WGS sequence"/>
</dbReference>
<dbReference type="STRING" id="1915074.SPHI_28720"/>
<dbReference type="Gene3D" id="1.10.1470.10">
    <property type="entry name" value="YjbJ"/>
    <property type="match status" value="1"/>
</dbReference>
<dbReference type="InterPro" id="IPR036629">
    <property type="entry name" value="YjbJ_sf"/>
</dbReference>
<evidence type="ECO:0000313" key="3">
    <source>
        <dbReference type="EMBL" id="ONF94933.1"/>
    </source>
</evidence>
<name>A0A1V2EQU6_9SPHN</name>
<accession>A0A1V2EQU6</accession>
<dbReference type="SUPFAM" id="SSF69047">
    <property type="entry name" value="Hypothetical protein YjbJ"/>
    <property type="match status" value="1"/>
</dbReference>
<dbReference type="Pfam" id="PF05532">
    <property type="entry name" value="CsbD"/>
    <property type="match status" value="1"/>
</dbReference>
<reference evidence="3 4" key="1">
    <citation type="submission" date="2016-11" db="EMBL/GenBank/DDBJ databases">
        <title>Genome sequence of Sphingomonas jeddahensis G39.</title>
        <authorList>
            <person name="Poehlein A."/>
            <person name="Wuebbeler J.H."/>
            <person name="Steinbuechel A."/>
            <person name="Daniel R."/>
        </authorList>
    </citation>
    <scope>NUCLEOTIDE SEQUENCE [LARGE SCALE GENOMIC DNA]</scope>
    <source>
        <strain evidence="3 4">G39</strain>
    </source>
</reference>
<organism evidence="3 4">
    <name type="scientific">Sphingomonas jeddahensis</name>
    <dbReference type="NCBI Taxonomy" id="1915074"/>
    <lineage>
        <taxon>Bacteria</taxon>
        <taxon>Pseudomonadati</taxon>
        <taxon>Pseudomonadota</taxon>
        <taxon>Alphaproteobacteria</taxon>
        <taxon>Sphingomonadales</taxon>
        <taxon>Sphingomonadaceae</taxon>
        <taxon>Sphingomonas</taxon>
    </lineage>
</organism>
<proteinExistence type="inferred from homology"/>
<keyword evidence="4" id="KW-1185">Reference proteome</keyword>
<protein>
    <submittedName>
        <fullName evidence="3">CsbD-like protein</fullName>
    </submittedName>
</protein>
<dbReference type="AlphaFoldDB" id="A0A1V2EQU6"/>
<evidence type="ECO:0000313" key="4">
    <source>
        <dbReference type="Proteomes" id="UP000188729"/>
    </source>
</evidence>
<dbReference type="OrthoDB" id="7577448at2"/>
<feature type="domain" description="CsbD-like" evidence="2">
    <location>
        <begin position="7"/>
        <end position="46"/>
    </location>
</feature>